<keyword evidence="3" id="KW-1185">Reference proteome</keyword>
<dbReference type="EMBL" id="CAMPGE010016320">
    <property type="protein sequence ID" value="CAI2374890.1"/>
    <property type="molecule type" value="Genomic_DNA"/>
</dbReference>
<dbReference type="Proteomes" id="UP001295684">
    <property type="component" value="Unassembled WGS sequence"/>
</dbReference>
<accession>A0AAD1XLR0</accession>
<keyword evidence="1" id="KW-1133">Transmembrane helix</keyword>
<dbReference type="AlphaFoldDB" id="A0AAD1XLR0"/>
<feature type="transmembrane region" description="Helical" evidence="1">
    <location>
        <begin position="124"/>
        <end position="147"/>
    </location>
</feature>
<evidence type="ECO:0000256" key="1">
    <source>
        <dbReference type="SAM" id="Phobius"/>
    </source>
</evidence>
<gene>
    <name evidence="2" type="ORF">ECRASSUSDP1_LOCUS16248</name>
</gene>
<protein>
    <submittedName>
        <fullName evidence="2">Uncharacterized protein</fullName>
    </submittedName>
</protein>
<keyword evidence="1" id="KW-0812">Transmembrane</keyword>
<feature type="transmembrane region" description="Helical" evidence="1">
    <location>
        <begin position="95"/>
        <end position="115"/>
    </location>
</feature>
<reference evidence="2" key="1">
    <citation type="submission" date="2023-07" db="EMBL/GenBank/DDBJ databases">
        <authorList>
            <consortium name="AG Swart"/>
            <person name="Singh M."/>
            <person name="Singh A."/>
            <person name="Seah K."/>
            <person name="Emmerich C."/>
        </authorList>
    </citation>
    <scope>NUCLEOTIDE SEQUENCE</scope>
    <source>
        <strain evidence="2">DP1</strain>
    </source>
</reference>
<evidence type="ECO:0000313" key="3">
    <source>
        <dbReference type="Proteomes" id="UP001295684"/>
    </source>
</evidence>
<feature type="transmembrane region" description="Helical" evidence="1">
    <location>
        <begin position="20"/>
        <end position="39"/>
    </location>
</feature>
<sequence>MDHWKRAYKGDLFENSVYRFVVNTVSWIIIGVLLTVRIITADSSKGFSLFYYVYQTYLFASCIPFIFFISAPRYWTAIIERNRRGNGDVDCDPLLFIYFLITLFGYSGYPAFFCFKQQDRKHPFCFLSFFFLPIYHACSVLIFPMLFDSDNGNILFIFLVLIYIYLYLMFTAQAYMMYDRKLLKVVFYIHPVHWLVLVVGFPVVMIVEAIMHQIANAHNVKHQHVVTANYNHDLETQIQSIEMIINTDKVPAEQILQTFNERLGVDVPVDALPNKSEFNDQCPKCNKDVQEAQIVTINEEGRFEHTVCQ</sequence>
<keyword evidence="1" id="KW-0472">Membrane</keyword>
<comment type="caution">
    <text evidence="2">The sequence shown here is derived from an EMBL/GenBank/DDBJ whole genome shotgun (WGS) entry which is preliminary data.</text>
</comment>
<feature type="transmembrane region" description="Helical" evidence="1">
    <location>
        <begin position="153"/>
        <end position="178"/>
    </location>
</feature>
<feature type="transmembrane region" description="Helical" evidence="1">
    <location>
        <begin position="185"/>
        <end position="207"/>
    </location>
</feature>
<evidence type="ECO:0000313" key="2">
    <source>
        <dbReference type="EMBL" id="CAI2374890.1"/>
    </source>
</evidence>
<feature type="transmembrane region" description="Helical" evidence="1">
    <location>
        <begin position="51"/>
        <end position="75"/>
    </location>
</feature>
<name>A0AAD1XLR0_EUPCR</name>
<proteinExistence type="predicted"/>
<organism evidence="2 3">
    <name type="scientific">Euplotes crassus</name>
    <dbReference type="NCBI Taxonomy" id="5936"/>
    <lineage>
        <taxon>Eukaryota</taxon>
        <taxon>Sar</taxon>
        <taxon>Alveolata</taxon>
        <taxon>Ciliophora</taxon>
        <taxon>Intramacronucleata</taxon>
        <taxon>Spirotrichea</taxon>
        <taxon>Hypotrichia</taxon>
        <taxon>Euplotida</taxon>
        <taxon>Euplotidae</taxon>
        <taxon>Moneuplotes</taxon>
    </lineage>
</organism>